<dbReference type="GO" id="GO:0000149">
    <property type="term" value="F:SNARE binding"/>
    <property type="evidence" value="ECO:0007669"/>
    <property type="project" value="TreeGrafter"/>
</dbReference>
<proteinExistence type="predicted"/>
<dbReference type="Gramene" id="rna-AYBTSS11_LOCUS26512">
    <property type="protein sequence ID" value="CAJ1974433.1"/>
    <property type="gene ID" value="gene-AYBTSS11_LOCUS26512"/>
</dbReference>
<reference evidence="4" key="1">
    <citation type="submission" date="2023-10" db="EMBL/GenBank/DDBJ databases">
        <authorList>
            <person name="Domelevo Entfellner J.-B."/>
        </authorList>
    </citation>
    <scope>NUCLEOTIDE SEQUENCE</scope>
</reference>
<keyword evidence="5" id="KW-1185">Reference proteome</keyword>
<dbReference type="InterPro" id="IPR055403">
    <property type="entry name" value="ARM_KNTC1_1st"/>
</dbReference>
<feature type="transmembrane region" description="Helical" evidence="2">
    <location>
        <begin position="252"/>
        <end position="272"/>
    </location>
</feature>
<evidence type="ECO:0000259" key="3">
    <source>
        <dbReference type="Pfam" id="PF24520"/>
    </source>
</evidence>
<feature type="domain" description="KNTC1 first ARM-repeats" evidence="3">
    <location>
        <begin position="499"/>
        <end position="612"/>
    </location>
</feature>
<dbReference type="AlphaFoldDB" id="A0AA86T4U7"/>
<name>A0AA86T4U7_9FABA</name>
<evidence type="ECO:0000256" key="2">
    <source>
        <dbReference type="SAM" id="Phobius"/>
    </source>
</evidence>
<feature type="region of interest" description="Disordered" evidence="1">
    <location>
        <begin position="1"/>
        <end position="22"/>
    </location>
</feature>
<dbReference type="Proteomes" id="UP001189624">
    <property type="component" value="Chromosome 9"/>
</dbReference>
<keyword evidence="2" id="KW-0812">Transmembrane</keyword>
<dbReference type="GO" id="GO:0070939">
    <property type="term" value="C:Dsl1/NZR complex"/>
    <property type="evidence" value="ECO:0007669"/>
    <property type="project" value="TreeGrafter"/>
</dbReference>
<dbReference type="SUPFAM" id="SSF101908">
    <property type="entry name" value="Putative isomerase YbhE"/>
    <property type="match status" value="1"/>
</dbReference>
<evidence type="ECO:0000313" key="5">
    <source>
        <dbReference type="Proteomes" id="UP001189624"/>
    </source>
</evidence>
<keyword evidence="2" id="KW-1133">Transmembrane helix</keyword>
<dbReference type="Pfam" id="PF24520">
    <property type="entry name" value="ARM_KNTC1_1st"/>
    <property type="match status" value="1"/>
</dbReference>
<accession>A0AA86T4U7</accession>
<evidence type="ECO:0000313" key="4">
    <source>
        <dbReference type="EMBL" id="CAJ1974433.1"/>
    </source>
</evidence>
<keyword evidence="2" id="KW-0472">Membrane</keyword>
<dbReference type="PANTHER" id="PTHR15922">
    <property type="entry name" value="NEUROBLASTOMA-AMPLIFIED SEQUENCE"/>
    <property type="match status" value="1"/>
</dbReference>
<dbReference type="EMBL" id="OY731406">
    <property type="protein sequence ID" value="CAJ1974433.1"/>
    <property type="molecule type" value="Genomic_DNA"/>
</dbReference>
<dbReference type="PANTHER" id="PTHR15922:SF2">
    <property type="entry name" value="NBAS SUBUNIT OF NRZ TETHERING COMPLEX"/>
    <property type="match status" value="1"/>
</dbReference>
<evidence type="ECO:0000256" key="1">
    <source>
        <dbReference type="SAM" id="MobiDB-lite"/>
    </source>
</evidence>
<gene>
    <name evidence="4" type="ORF">AYBTSS11_LOCUS26512</name>
</gene>
<dbReference type="GO" id="GO:0006890">
    <property type="term" value="P:retrograde vesicle-mediated transport, Golgi to endoplasmic reticulum"/>
    <property type="evidence" value="ECO:0007669"/>
    <property type="project" value="TreeGrafter"/>
</dbReference>
<organism evidence="4 5">
    <name type="scientific">Sphenostylis stenocarpa</name>
    <dbReference type="NCBI Taxonomy" id="92480"/>
    <lineage>
        <taxon>Eukaryota</taxon>
        <taxon>Viridiplantae</taxon>
        <taxon>Streptophyta</taxon>
        <taxon>Embryophyta</taxon>
        <taxon>Tracheophyta</taxon>
        <taxon>Spermatophyta</taxon>
        <taxon>Magnoliopsida</taxon>
        <taxon>eudicotyledons</taxon>
        <taxon>Gunneridae</taxon>
        <taxon>Pentapetalae</taxon>
        <taxon>rosids</taxon>
        <taxon>fabids</taxon>
        <taxon>Fabales</taxon>
        <taxon>Fabaceae</taxon>
        <taxon>Papilionoideae</taxon>
        <taxon>50 kb inversion clade</taxon>
        <taxon>NPAAA clade</taxon>
        <taxon>indigoferoid/millettioid clade</taxon>
        <taxon>Phaseoleae</taxon>
        <taxon>Sphenostylis</taxon>
    </lineage>
</organism>
<sequence>MEVPLYETRHHASNYPPQHQHHLQQQAAESATATLFSLLSSRGVSQLKDKWTEYNQPKRLKRLVSLFVSSTAKHVAVAAGNRITILSKEDDYQNPCASFTSSSLGTFSLGSWSEDEEVLGVADNSDTLYFIKFSGEVVAEISKKHLKVSSPIVSLFSDINLDTRESYLFTVVTSDGSLQQIEISHGQSGSIFPNYISNRTSRICNSIFCFDRHSELSLLVAVHKYSGIQINVASLLLLTAGLTLEETPLSTWYTIMLAMWMAFGYLVLLLSWANLSPDPYLKVNGSSHLSLFRKNSSTELEQLFSLQFEGLYLKPKDYRGLLTYAKVLISPQASFIATLDLTGCLHIFKLDKQGFTLSRFVLGERDDSPMSDNLLNGVNKSCVGFMDFTWWCDHILAIVNRSGVVMLIDILNGSKAQEEDRTYFLPVLERALKFEGHVFVLASQSLKERDDPSHFVSTEELHQTEWIIEDRLNQLHLSRLLWQLVSFTKKSVPEMYAILISKRKYQAALDFADKHGLDKDKVLKSQWLNSSHGVNEIKSFLSNIKDKVFVLSECVDRIGLTEDAMKALLAYGLRITDHHRFSVADDDNSSKVWNIRLARLQILQFRDRLETYLGINMGR</sequence>
<protein>
    <recommendedName>
        <fullName evidence="3">KNTC1 first ARM-repeats domain-containing protein</fullName>
    </recommendedName>
</protein>